<dbReference type="GO" id="GO:0043138">
    <property type="term" value="F:3'-5' DNA helicase activity"/>
    <property type="evidence" value="ECO:0007669"/>
    <property type="project" value="TreeGrafter"/>
</dbReference>
<dbReference type="Pfam" id="PF13538">
    <property type="entry name" value="UvrD_C_2"/>
    <property type="match status" value="1"/>
</dbReference>
<sequence>MDSCGSNISITSISDYPIYLPGNSNSLSYIENRHVHIYHGHFGQNSSGWPTAKEDVMVSKDKEALHLEGVISLIDVIYDELTGELSRTTGELIEERRHALAELGSEISDDTQIEYSQVLPSLKMQEEIQVNRQDVAASLGKMKSRPYFGAVTITDDEAGTEKLYIGLNSLKDPSTNDLIIYDWRTPVASTYYANHLGSVTYDVPDVGRRTVNVNERIQLVIEDGRLLDVFDSELYIGDDALQHLLVDTAKDRMKSIVSTIQQDQNAIIRQTSAKDMLVLGPPGSGKTSIAMQRIAYLLYLHRHKMSADNMLFITPNEMFGDYIGEVLLELGEASINATTFYRLHDKLDRRNQYESLFRHIERMRNADREEQHDFLLKSSQTLLSELDRTIAQLAERNLKFRTVRIKDESFVTIEELKYLFYDKFRSSPIDSRLKKIQVELTPRYSAALDKAIKDRTKALKRVHTYIGTDAELERQAKQEMTKQFRTLKRYIAQLQFVNIERIYLDALNELDIETRKRTMESLKNRTLNYEDIAPLLYLNIKIKGQQKEPKIQHLIIDEVQDYSPVQLACISAVFPNARKTMLGDRKQIVHPLPVNTLDQLNAVELTKSYRSTVQITEFTKQLIGNDTTESLGVQGEEVSTMSFETFKEQLKSIDSESVAIISRDASHAEEIHLALNQPDVKLFTHDQFTFTKGKLIMPNYMAKGFEFSYVFIIDYDGYDKEKDKFLLYTIASRATRKLILVGKEE</sequence>
<proteinExistence type="predicted"/>
<keyword evidence="1 5" id="KW-0547">Nucleotide-binding</keyword>
<dbReference type="InterPro" id="IPR027785">
    <property type="entry name" value="UvrD-like_helicase_C"/>
</dbReference>
<evidence type="ECO:0000256" key="3">
    <source>
        <dbReference type="ARBA" id="ARBA00022806"/>
    </source>
</evidence>
<evidence type="ECO:0000259" key="6">
    <source>
        <dbReference type="PROSITE" id="PS51198"/>
    </source>
</evidence>
<keyword evidence="3 5" id="KW-0347">Helicase</keyword>
<dbReference type="InterPro" id="IPR000212">
    <property type="entry name" value="DNA_helicase_UvrD/REP"/>
</dbReference>
<dbReference type="PROSITE" id="PS51198">
    <property type="entry name" value="UVRD_HELICASE_ATP_BIND"/>
    <property type="match status" value="1"/>
</dbReference>
<comment type="caution">
    <text evidence="7">The sequence shown here is derived from an EMBL/GenBank/DDBJ whole genome shotgun (WGS) entry which is preliminary data.</text>
</comment>
<dbReference type="InterPro" id="IPR027417">
    <property type="entry name" value="P-loop_NTPase"/>
</dbReference>
<dbReference type="EMBL" id="SCWB01000006">
    <property type="protein sequence ID" value="TDM12120.1"/>
    <property type="molecule type" value="Genomic_DNA"/>
</dbReference>
<dbReference type="InterPro" id="IPR014016">
    <property type="entry name" value="UvrD-like_ATP-bd"/>
</dbReference>
<reference evidence="7 8" key="1">
    <citation type="submission" date="2019-01" db="EMBL/GenBank/DDBJ databases">
        <title>Draft genome sequences of the type strains of six Macrococcus species.</title>
        <authorList>
            <person name="Mazhar S."/>
            <person name="Altermann E."/>
            <person name="Hill C."/>
            <person name="Mcauliffe O."/>
        </authorList>
    </citation>
    <scope>NUCLEOTIDE SEQUENCE [LARGE SCALE GENOMIC DNA]</scope>
    <source>
        <strain evidence="7 8">CCM4815</strain>
    </source>
</reference>
<keyword evidence="4 5" id="KW-0067">ATP-binding</keyword>
<protein>
    <recommendedName>
        <fullName evidence="6">UvrD-like helicase ATP-binding domain-containing protein</fullName>
    </recommendedName>
</protein>
<dbReference type="PANTHER" id="PTHR11070:SF17">
    <property type="entry name" value="DNA HELICASE IV"/>
    <property type="match status" value="1"/>
</dbReference>
<feature type="binding site" evidence="5">
    <location>
        <begin position="280"/>
        <end position="287"/>
    </location>
    <ligand>
        <name>ATP</name>
        <dbReference type="ChEBI" id="CHEBI:30616"/>
    </ligand>
</feature>
<evidence type="ECO:0000313" key="7">
    <source>
        <dbReference type="EMBL" id="TDM12120.1"/>
    </source>
</evidence>
<dbReference type="GO" id="GO:0016787">
    <property type="term" value="F:hydrolase activity"/>
    <property type="evidence" value="ECO:0007669"/>
    <property type="project" value="UniProtKB-UniRule"/>
</dbReference>
<dbReference type="AlphaFoldDB" id="A0A4V3BF04"/>
<gene>
    <name evidence="7" type="ORF">ERX29_04705</name>
</gene>
<dbReference type="GO" id="GO:0005524">
    <property type="term" value="F:ATP binding"/>
    <property type="evidence" value="ECO:0007669"/>
    <property type="project" value="UniProtKB-UniRule"/>
</dbReference>
<evidence type="ECO:0000256" key="1">
    <source>
        <dbReference type="ARBA" id="ARBA00022741"/>
    </source>
</evidence>
<dbReference type="GO" id="GO:0000725">
    <property type="term" value="P:recombinational repair"/>
    <property type="evidence" value="ECO:0007669"/>
    <property type="project" value="TreeGrafter"/>
</dbReference>
<dbReference type="GO" id="GO:0005829">
    <property type="term" value="C:cytosol"/>
    <property type="evidence" value="ECO:0007669"/>
    <property type="project" value="TreeGrafter"/>
</dbReference>
<dbReference type="SUPFAM" id="SSF52540">
    <property type="entry name" value="P-loop containing nucleoside triphosphate hydrolases"/>
    <property type="match status" value="1"/>
</dbReference>
<evidence type="ECO:0000256" key="5">
    <source>
        <dbReference type="PROSITE-ProRule" id="PRU00560"/>
    </source>
</evidence>
<evidence type="ECO:0000256" key="4">
    <source>
        <dbReference type="ARBA" id="ARBA00022840"/>
    </source>
</evidence>
<dbReference type="Pfam" id="PF00580">
    <property type="entry name" value="UvrD-helicase"/>
    <property type="match status" value="1"/>
</dbReference>
<dbReference type="Gene3D" id="3.40.50.300">
    <property type="entry name" value="P-loop containing nucleotide triphosphate hydrolases"/>
    <property type="match status" value="3"/>
</dbReference>
<keyword evidence="2 5" id="KW-0378">Hydrolase</keyword>
<dbReference type="PANTHER" id="PTHR11070">
    <property type="entry name" value="UVRD / RECB / PCRA DNA HELICASE FAMILY MEMBER"/>
    <property type="match status" value="1"/>
</dbReference>
<dbReference type="OrthoDB" id="9787585at2"/>
<accession>A0A4V3BF04</accession>
<dbReference type="GO" id="GO:0003677">
    <property type="term" value="F:DNA binding"/>
    <property type="evidence" value="ECO:0007669"/>
    <property type="project" value="InterPro"/>
</dbReference>
<name>A0A4V3BF04_9STAP</name>
<organism evidence="7 8">
    <name type="scientific">Macrococcus lamae</name>
    <dbReference type="NCBI Taxonomy" id="198484"/>
    <lineage>
        <taxon>Bacteria</taxon>
        <taxon>Bacillati</taxon>
        <taxon>Bacillota</taxon>
        <taxon>Bacilli</taxon>
        <taxon>Bacillales</taxon>
        <taxon>Staphylococcaceae</taxon>
        <taxon>Macrococcus</taxon>
    </lineage>
</organism>
<evidence type="ECO:0000313" key="8">
    <source>
        <dbReference type="Proteomes" id="UP000294802"/>
    </source>
</evidence>
<feature type="domain" description="UvrD-like helicase ATP-binding" evidence="6">
    <location>
        <begin position="259"/>
        <end position="631"/>
    </location>
</feature>
<dbReference type="Proteomes" id="UP000294802">
    <property type="component" value="Unassembled WGS sequence"/>
</dbReference>
<evidence type="ECO:0000256" key="2">
    <source>
        <dbReference type="ARBA" id="ARBA00022801"/>
    </source>
</evidence>
<keyword evidence="8" id="KW-1185">Reference proteome</keyword>